<evidence type="ECO:0000256" key="1">
    <source>
        <dbReference type="ARBA" id="ARBA00022617"/>
    </source>
</evidence>
<evidence type="ECO:0000256" key="2">
    <source>
        <dbReference type="ARBA" id="ARBA00022723"/>
    </source>
</evidence>
<dbReference type="PROSITE" id="PS51257">
    <property type="entry name" value="PROKAR_LIPOPROTEIN"/>
    <property type="match status" value="1"/>
</dbReference>
<accession>A0A0J1BAK8</accession>
<evidence type="ECO:0000256" key="3">
    <source>
        <dbReference type="ARBA" id="ARBA00023004"/>
    </source>
</evidence>
<feature type="region of interest" description="Disordered" evidence="5">
    <location>
        <begin position="451"/>
        <end position="474"/>
    </location>
</feature>
<dbReference type="InterPro" id="IPR036909">
    <property type="entry name" value="Cyt_c-like_dom_sf"/>
</dbReference>
<dbReference type="GO" id="GO:0020037">
    <property type="term" value="F:heme binding"/>
    <property type="evidence" value="ECO:0007669"/>
    <property type="project" value="InterPro"/>
</dbReference>
<dbReference type="GO" id="GO:0009055">
    <property type="term" value="F:electron transfer activity"/>
    <property type="evidence" value="ECO:0007669"/>
    <property type="project" value="InterPro"/>
</dbReference>
<dbReference type="SUPFAM" id="SSF46626">
    <property type="entry name" value="Cytochrome c"/>
    <property type="match status" value="2"/>
</dbReference>
<dbReference type="RefSeq" id="WP_047815686.1">
    <property type="nucleotide sequence ID" value="NZ_LECT01000036.1"/>
</dbReference>
<dbReference type="PROSITE" id="PS51007">
    <property type="entry name" value="CYTC"/>
    <property type="match status" value="2"/>
</dbReference>
<dbReference type="GO" id="GO:0046872">
    <property type="term" value="F:metal ion binding"/>
    <property type="evidence" value="ECO:0007669"/>
    <property type="project" value="UniProtKB-KW"/>
</dbReference>
<organism evidence="7 8">
    <name type="scientific">Rhodopirellula islandica</name>
    <dbReference type="NCBI Taxonomy" id="595434"/>
    <lineage>
        <taxon>Bacteria</taxon>
        <taxon>Pseudomonadati</taxon>
        <taxon>Planctomycetota</taxon>
        <taxon>Planctomycetia</taxon>
        <taxon>Pirellulales</taxon>
        <taxon>Pirellulaceae</taxon>
        <taxon>Rhodopirellula</taxon>
    </lineage>
</organism>
<sequence length="474" mass="52009">MPSKSPRRSKSLTCLTGAFAIAAGSTFLGGCSEPKPVAFEPNLVHAMKYELKEGIEMEQASQDAFWIVTEMFGTPDQPKLPAAAMEDEDFATLVSLDNLMMASGPADAEGRGLYQKQCAICHGISGDGRGSSSAILNPYPRDYRKGVFKFKSTERGEKPTREDLATLIKNGIQGTAMVALPRLTDEQIEDHIGKAIDTLSGEEVEAVNQEVIDQQTEALTDYVIYLSWRGELERTLLDDAIFELDLEGGDRIINPAHKNSTDEEEKELFDEGWEIAEDYALEIADAWLAAPDTVVEVPEPPADLPVADNYEEFVAFQNGDQAETLAESVQRGQELYLGKIALCSKCHGVKGLGDGQTTDFDDWTKEWTLGIGIKPENRDQLIPLLARGALPPLNASPRNFTTGLFHGGGTANDLYIRITQGIEGSPMPAATFVEGEFEEDDVWHLINFLRSLQTPPEPEEEPTEEPKPTEVAAR</sequence>
<dbReference type="Gene3D" id="1.10.760.10">
    <property type="entry name" value="Cytochrome c-like domain"/>
    <property type="match status" value="2"/>
</dbReference>
<dbReference type="PATRIC" id="fig|595434.4.peg.4196"/>
<dbReference type="OrthoDB" id="9808312at2"/>
<name>A0A0J1BAK8_RHOIS</name>
<evidence type="ECO:0000256" key="5">
    <source>
        <dbReference type="SAM" id="MobiDB-lite"/>
    </source>
</evidence>
<dbReference type="EMBL" id="LECT01000036">
    <property type="protein sequence ID" value="KLU03526.1"/>
    <property type="molecule type" value="Genomic_DNA"/>
</dbReference>
<keyword evidence="8" id="KW-1185">Reference proteome</keyword>
<proteinExistence type="predicted"/>
<protein>
    <submittedName>
        <fullName evidence="7">FixO3 cytochrome-c oxidase subunit</fullName>
    </submittedName>
</protein>
<dbReference type="Pfam" id="PF00034">
    <property type="entry name" value="Cytochrom_C"/>
    <property type="match status" value="1"/>
</dbReference>
<dbReference type="Proteomes" id="UP000036367">
    <property type="component" value="Unassembled WGS sequence"/>
</dbReference>
<comment type="caution">
    <text evidence="7">The sequence shown here is derived from an EMBL/GenBank/DDBJ whole genome shotgun (WGS) entry which is preliminary data.</text>
</comment>
<dbReference type="Pfam" id="PF13442">
    <property type="entry name" value="Cytochrome_CBB3"/>
    <property type="match status" value="1"/>
</dbReference>
<evidence type="ECO:0000256" key="4">
    <source>
        <dbReference type="PROSITE-ProRule" id="PRU00433"/>
    </source>
</evidence>
<evidence type="ECO:0000259" key="6">
    <source>
        <dbReference type="PROSITE" id="PS51007"/>
    </source>
</evidence>
<reference evidence="7" key="1">
    <citation type="submission" date="2015-05" db="EMBL/GenBank/DDBJ databases">
        <title>Permanent draft genome of Rhodopirellula islandicus K833.</title>
        <authorList>
            <person name="Kizina J."/>
            <person name="Richter M."/>
            <person name="Glockner F.O."/>
            <person name="Harder J."/>
        </authorList>
    </citation>
    <scope>NUCLEOTIDE SEQUENCE [LARGE SCALE GENOMIC DNA]</scope>
    <source>
        <strain evidence="7">K833</strain>
    </source>
</reference>
<keyword evidence="1 4" id="KW-0349">Heme</keyword>
<dbReference type="AlphaFoldDB" id="A0A0J1BAK8"/>
<evidence type="ECO:0000313" key="7">
    <source>
        <dbReference type="EMBL" id="KLU03526.1"/>
    </source>
</evidence>
<dbReference type="STRING" id="595434.RISK_004423"/>
<keyword evidence="2 4" id="KW-0479">Metal-binding</keyword>
<dbReference type="InterPro" id="IPR009056">
    <property type="entry name" value="Cyt_c-like_dom"/>
</dbReference>
<gene>
    <name evidence="7" type="ORF">RISK_004423</name>
</gene>
<feature type="compositionally biased region" description="Basic and acidic residues" evidence="5">
    <location>
        <begin position="464"/>
        <end position="474"/>
    </location>
</feature>
<evidence type="ECO:0000313" key="8">
    <source>
        <dbReference type="Proteomes" id="UP000036367"/>
    </source>
</evidence>
<keyword evidence="3 4" id="KW-0408">Iron</keyword>
<feature type="domain" description="Cytochrome c" evidence="6">
    <location>
        <begin position="105"/>
        <end position="227"/>
    </location>
</feature>
<feature type="domain" description="Cytochrome c" evidence="6">
    <location>
        <begin position="327"/>
        <end position="453"/>
    </location>
</feature>